<feature type="signal peptide" evidence="2">
    <location>
        <begin position="1"/>
        <end position="23"/>
    </location>
</feature>
<dbReference type="InterPro" id="IPR025711">
    <property type="entry name" value="PepSY"/>
</dbReference>
<feature type="compositionally biased region" description="Low complexity" evidence="1">
    <location>
        <begin position="59"/>
        <end position="85"/>
    </location>
</feature>
<dbReference type="EMBL" id="DVHA01000193">
    <property type="protein sequence ID" value="HIR61123.1"/>
    <property type="molecule type" value="Genomic_DNA"/>
</dbReference>
<dbReference type="Pfam" id="PF03413">
    <property type="entry name" value="PepSY"/>
    <property type="match status" value="2"/>
</dbReference>
<evidence type="ECO:0000256" key="1">
    <source>
        <dbReference type="SAM" id="MobiDB-lite"/>
    </source>
</evidence>
<dbReference type="Gene3D" id="3.10.450.40">
    <property type="match status" value="2"/>
</dbReference>
<reference evidence="4" key="2">
    <citation type="journal article" date="2021" name="PeerJ">
        <title>Extensive microbial diversity within the chicken gut microbiome revealed by metagenomics and culture.</title>
        <authorList>
            <person name="Gilroy R."/>
            <person name="Ravi A."/>
            <person name="Getino M."/>
            <person name="Pursley I."/>
            <person name="Horton D.L."/>
            <person name="Alikhan N.F."/>
            <person name="Baker D."/>
            <person name="Gharbi K."/>
            <person name="Hall N."/>
            <person name="Watson M."/>
            <person name="Adriaenssens E.M."/>
            <person name="Foster-Nyarko E."/>
            <person name="Jarju S."/>
            <person name="Secka A."/>
            <person name="Antonio M."/>
            <person name="Oren A."/>
            <person name="Chaudhuri R.R."/>
            <person name="La Ragione R."/>
            <person name="Hildebrand F."/>
            <person name="Pallen M.J."/>
        </authorList>
    </citation>
    <scope>NUCLEOTIDE SEQUENCE</scope>
    <source>
        <strain evidence="4">CHK189-12415</strain>
    </source>
</reference>
<gene>
    <name evidence="4" type="ORF">IAB37_06080</name>
</gene>
<feature type="domain" description="PepSY" evidence="3">
    <location>
        <begin position="87"/>
        <end position="138"/>
    </location>
</feature>
<feature type="chain" id="PRO_5038548852" evidence="2">
    <location>
        <begin position="24"/>
        <end position="229"/>
    </location>
</feature>
<organism evidence="4 5">
    <name type="scientific">Candidatus Faecivivens stercoravium</name>
    <dbReference type="NCBI Taxonomy" id="2840803"/>
    <lineage>
        <taxon>Bacteria</taxon>
        <taxon>Bacillati</taxon>
        <taxon>Bacillota</taxon>
        <taxon>Clostridia</taxon>
        <taxon>Eubacteriales</taxon>
        <taxon>Oscillospiraceae</taxon>
        <taxon>Oscillospiraceae incertae sedis</taxon>
        <taxon>Candidatus Faecivivens</taxon>
    </lineage>
</organism>
<keyword evidence="2" id="KW-0732">Signal</keyword>
<dbReference type="PROSITE" id="PS51257">
    <property type="entry name" value="PROKAR_LIPOPROTEIN"/>
    <property type="match status" value="1"/>
</dbReference>
<evidence type="ECO:0000256" key="2">
    <source>
        <dbReference type="SAM" id="SignalP"/>
    </source>
</evidence>
<feature type="domain" description="PepSY" evidence="3">
    <location>
        <begin position="190"/>
        <end position="222"/>
    </location>
</feature>
<evidence type="ECO:0000313" key="5">
    <source>
        <dbReference type="Proteomes" id="UP000824241"/>
    </source>
</evidence>
<evidence type="ECO:0000259" key="3">
    <source>
        <dbReference type="Pfam" id="PF03413"/>
    </source>
</evidence>
<feature type="compositionally biased region" description="Polar residues" evidence="1">
    <location>
        <begin position="33"/>
        <end position="44"/>
    </location>
</feature>
<protein>
    <submittedName>
        <fullName evidence="4">PepSY domain-containing protein</fullName>
    </submittedName>
</protein>
<name>A0A9D1DY49_9FIRM</name>
<sequence length="229" mass="24318">MYKKRIFWLAAASALLLSGCTLRIGFGGDDGGASSQPVASSSETAAAPDASSAQDETSGESTPPAAESSEAAAVSGASSSVPAGEEITADDALSIALELAGVAAEDAYGTQAERDQENGTPVYQVEFETQTAEYDYDIARSDGRMLNFDYELKDSALRGLAEDPTDLDGAREQVVTRTGAPAEEINIWEERDDGRTRYEGNVYCEGVYYEFEIDSETGAVTDWSAEVKE</sequence>
<dbReference type="AlphaFoldDB" id="A0A9D1DY49"/>
<proteinExistence type="predicted"/>
<reference evidence="4" key="1">
    <citation type="submission" date="2020-10" db="EMBL/GenBank/DDBJ databases">
        <authorList>
            <person name="Gilroy R."/>
        </authorList>
    </citation>
    <scope>NUCLEOTIDE SEQUENCE</scope>
    <source>
        <strain evidence="4">CHK189-12415</strain>
    </source>
</reference>
<feature type="region of interest" description="Disordered" evidence="1">
    <location>
        <begin position="31"/>
        <end position="85"/>
    </location>
</feature>
<dbReference type="Proteomes" id="UP000824241">
    <property type="component" value="Unassembled WGS sequence"/>
</dbReference>
<accession>A0A9D1DY49</accession>
<comment type="caution">
    <text evidence="4">The sequence shown here is derived from an EMBL/GenBank/DDBJ whole genome shotgun (WGS) entry which is preliminary data.</text>
</comment>
<evidence type="ECO:0000313" key="4">
    <source>
        <dbReference type="EMBL" id="HIR61123.1"/>
    </source>
</evidence>